<reference evidence="3 4" key="1">
    <citation type="submission" date="2014-05" db="EMBL/GenBank/DDBJ databases">
        <authorList>
            <person name="Bishop-Lilly K.A."/>
            <person name="Broomall S.M."/>
            <person name="Chain P.S."/>
            <person name="Chertkov O."/>
            <person name="Coyne S.R."/>
            <person name="Daligault H.E."/>
            <person name="Davenport K.W."/>
            <person name="Erkkila T."/>
            <person name="Frey K.G."/>
            <person name="Gibbons H.S."/>
            <person name="Gu W."/>
            <person name="Jaissle J."/>
            <person name="Johnson S.L."/>
            <person name="Koroleva G.I."/>
            <person name="Ladner J.T."/>
            <person name="Lo C.-C."/>
            <person name="Minogue T.D."/>
            <person name="Munk C."/>
            <person name="Palacios G.F."/>
            <person name="Redden C.L."/>
            <person name="Rosenzweig C.N."/>
            <person name="Scholz M.B."/>
            <person name="Teshima H."/>
            <person name="Xu Y."/>
        </authorList>
    </citation>
    <scope>NUCLEOTIDE SEQUENCE [LARGE SCALE GENOMIC DNA]</scope>
    <source>
        <strain evidence="3 4">DDS 22E-1</strain>
    </source>
</reference>
<accession>A0AAN0VLR4</accession>
<keyword evidence="2" id="KW-1133">Transmembrane helix</keyword>
<feature type="transmembrane region" description="Helical" evidence="2">
    <location>
        <begin position="45"/>
        <end position="66"/>
    </location>
</feature>
<gene>
    <name evidence="3" type="ORF">DM39_821</name>
</gene>
<keyword evidence="2" id="KW-0812">Transmembrane</keyword>
<feature type="transmembrane region" description="Helical" evidence="2">
    <location>
        <begin position="78"/>
        <end position="95"/>
    </location>
</feature>
<keyword evidence="4" id="KW-1185">Reference proteome</keyword>
<evidence type="ECO:0000256" key="2">
    <source>
        <dbReference type="SAM" id="Phobius"/>
    </source>
</evidence>
<name>A0AAN0VLR4_9BURK</name>
<sequence length="131" mass="14355">MEILVFLVYGSFVYSIGALLYLLFRFAWSERTPSRFWTILTRPVLAMNAIAFPLGAVVPPLLAATVRGMDGYLRAGEVVAALYCVVGAVSLVLLLNRPKEGDRPHADDGGPPAHAGQMPRKVRPARSFRID</sequence>
<evidence type="ECO:0000256" key="1">
    <source>
        <dbReference type="SAM" id="MobiDB-lite"/>
    </source>
</evidence>
<proteinExistence type="predicted"/>
<organism evidence="3 4">
    <name type="scientific">Burkholderia cenocepacia</name>
    <dbReference type="NCBI Taxonomy" id="95486"/>
    <lineage>
        <taxon>Bacteria</taxon>
        <taxon>Pseudomonadati</taxon>
        <taxon>Pseudomonadota</taxon>
        <taxon>Betaproteobacteria</taxon>
        <taxon>Burkholderiales</taxon>
        <taxon>Burkholderiaceae</taxon>
        <taxon>Burkholderia</taxon>
        <taxon>Burkholderia cepacia complex</taxon>
    </lineage>
</organism>
<feature type="region of interest" description="Disordered" evidence="1">
    <location>
        <begin position="99"/>
        <end position="131"/>
    </location>
</feature>
<dbReference type="Proteomes" id="UP000029413">
    <property type="component" value="Chromosome 1"/>
</dbReference>
<evidence type="ECO:0000313" key="4">
    <source>
        <dbReference type="Proteomes" id="UP000029413"/>
    </source>
</evidence>
<protein>
    <submittedName>
        <fullName evidence="3">Uncharacterized protein</fullName>
    </submittedName>
</protein>
<evidence type="ECO:0000313" key="3">
    <source>
        <dbReference type="EMBL" id="AIO32089.1"/>
    </source>
</evidence>
<dbReference type="KEGG" id="bcen:DM39_821"/>
<feature type="compositionally biased region" description="Basic residues" evidence="1">
    <location>
        <begin position="120"/>
        <end position="131"/>
    </location>
</feature>
<dbReference type="AlphaFoldDB" id="A0AAN0VLR4"/>
<keyword evidence="2" id="KW-0472">Membrane</keyword>
<feature type="compositionally biased region" description="Basic and acidic residues" evidence="1">
    <location>
        <begin position="99"/>
        <end position="108"/>
    </location>
</feature>
<dbReference type="EMBL" id="CP007783">
    <property type="protein sequence ID" value="AIO32089.1"/>
    <property type="molecule type" value="Genomic_DNA"/>
</dbReference>
<feature type="transmembrane region" description="Helical" evidence="2">
    <location>
        <begin position="6"/>
        <end position="24"/>
    </location>
</feature>